<organism evidence="2 3">
    <name type="scientific">Ameiurus melas</name>
    <name type="common">Black bullhead</name>
    <name type="synonym">Silurus melas</name>
    <dbReference type="NCBI Taxonomy" id="219545"/>
    <lineage>
        <taxon>Eukaryota</taxon>
        <taxon>Metazoa</taxon>
        <taxon>Chordata</taxon>
        <taxon>Craniata</taxon>
        <taxon>Vertebrata</taxon>
        <taxon>Euteleostomi</taxon>
        <taxon>Actinopterygii</taxon>
        <taxon>Neopterygii</taxon>
        <taxon>Teleostei</taxon>
        <taxon>Ostariophysi</taxon>
        <taxon>Siluriformes</taxon>
        <taxon>Ictaluridae</taxon>
        <taxon>Ameiurus</taxon>
    </lineage>
</organism>
<keyword evidence="3" id="KW-1185">Reference proteome</keyword>
<evidence type="ECO:0000313" key="3">
    <source>
        <dbReference type="Proteomes" id="UP000593565"/>
    </source>
</evidence>
<evidence type="ECO:0000256" key="1">
    <source>
        <dbReference type="SAM" id="MobiDB-lite"/>
    </source>
</evidence>
<feature type="region of interest" description="Disordered" evidence="1">
    <location>
        <begin position="1"/>
        <end position="22"/>
    </location>
</feature>
<reference evidence="2 3" key="1">
    <citation type="submission" date="2020-02" db="EMBL/GenBank/DDBJ databases">
        <title>A chromosome-scale genome assembly of the black bullhead catfish (Ameiurus melas).</title>
        <authorList>
            <person name="Wen M."/>
            <person name="Zham M."/>
            <person name="Cabau C."/>
            <person name="Klopp C."/>
            <person name="Donnadieu C."/>
            <person name="Roques C."/>
            <person name="Bouchez O."/>
            <person name="Lampietro C."/>
            <person name="Jouanno E."/>
            <person name="Herpin A."/>
            <person name="Louis A."/>
            <person name="Berthelot C."/>
            <person name="Parey E."/>
            <person name="Roest-Crollius H."/>
            <person name="Braasch I."/>
            <person name="Postlethwait J."/>
            <person name="Robinson-Rechavi M."/>
            <person name="Echchiki A."/>
            <person name="Begum T."/>
            <person name="Montfort J."/>
            <person name="Schartl M."/>
            <person name="Bobe J."/>
            <person name="Guiguen Y."/>
        </authorList>
    </citation>
    <scope>NUCLEOTIDE SEQUENCE [LARGE SCALE GENOMIC DNA]</scope>
    <source>
        <strain evidence="2">M_S1</strain>
        <tissue evidence="2">Blood</tissue>
    </source>
</reference>
<dbReference type="Proteomes" id="UP000593565">
    <property type="component" value="Unassembled WGS sequence"/>
</dbReference>
<protein>
    <submittedName>
        <fullName evidence="2">Uncharacterized protein</fullName>
    </submittedName>
</protein>
<accession>A0A7J6A1D8</accession>
<dbReference type="AlphaFoldDB" id="A0A7J6A1D8"/>
<evidence type="ECO:0000313" key="2">
    <source>
        <dbReference type="EMBL" id="KAF4075747.1"/>
    </source>
</evidence>
<sequence length="59" mass="6649">MTHVTKSTTGSNSTVESSPAQDIRVISEEHEGLSIITPQSSFTSYKQRSEEFRKTFKEL</sequence>
<feature type="non-terminal residue" evidence="2">
    <location>
        <position position="1"/>
    </location>
</feature>
<comment type="caution">
    <text evidence="2">The sequence shown here is derived from an EMBL/GenBank/DDBJ whole genome shotgun (WGS) entry which is preliminary data.</text>
</comment>
<gene>
    <name evidence="2" type="ORF">AMELA_G00222310</name>
</gene>
<dbReference type="EMBL" id="JAAGNN010000020">
    <property type="protein sequence ID" value="KAF4075747.1"/>
    <property type="molecule type" value="Genomic_DNA"/>
</dbReference>
<name>A0A7J6A1D8_AMEME</name>
<proteinExistence type="predicted"/>
<feature type="compositionally biased region" description="Polar residues" evidence="1">
    <location>
        <begin position="1"/>
        <end position="20"/>
    </location>
</feature>